<dbReference type="EMBL" id="PGGS01000201">
    <property type="protein sequence ID" value="PNH07046.1"/>
    <property type="molecule type" value="Genomic_DNA"/>
</dbReference>
<dbReference type="OrthoDB" id="423069at2759"/>
<organism evidence="5 7">
    <name type="scientific">Tetrabaena socialis</name>
    <dbReference type="NCBI Taxonomy" id="47790"/>
    <lineage>
        <taxon>Eukaryota</taxon>
        <taxon>Viridiplantae</taxon>
        <taxon>Chlorophyta</taxon>
        <taxon>core chlorophytes</taxon>
        <taxon>Chlorophyceae</taxon>
        <taxon>CS clade</taxon>
        <taxon>Chlamydomonadales</taxon>
        <taxon>Tetrabaenaceae</taxon>
        <taxon>Tetrabaena</taxon>
    </lineage>
</organism>
<feature type="compositionally biased region" description="Low complexity" evidence="3">
    <location>
        <begin position="107"/>
        <end position="122"/>
    </location>
</feature>
<dbReference type="InterPro" id="IPR006843">
    <property type="entry name" value="PAP/fibrillin_dom"/>
</dbReference>
<accession>A0A2J7ZQR4</accession>
<feature type="region of interest" description="Disordered" evidence="3">
    <location>
        <begin position="101"/>
        <end position="138"/>
    </location>
</feature>
<evidence type="ECO:0000259" key="4">
    <source>
        <dbReference type="Pfam" id="PF04755"/>
    </source>
</evidence>
<keyword evidence="7" id="KW-1185">Reference proteome</keyword>
<comment type="caution">
    <text evidence="5">The sequence shown here is derived from an EMBL/GenBank/DDBJ whole genome shotgun (WGS) entry which is preliminary data.</text>
</comment>
<sequence>MQRARHAPSHALARPRPHPPGPLRARVALCALPRTAPDVAAVKRELLDLVSRTDRGVSTSSSDLRGILEAVGQLRRAGENTDTTGPSTCGTWELAWTTEKVRGRPGPGEARGAADAGPPRLGTSRPITVQATGAAGAP</sequence>
<reference evidence="5 7" key="1">
    <citation type="journal article" date="2017" name="Mol. Biol. Evol.">
        <title>The 4-celled Tetrabaena socialis nuclear genome reveals the essential components for genetic control of cell number at the origin of multicellularity in the volvocine lineage.</title>
        <authorList>
            <person name="Featherston J."/>
            <person name="Arakaki Y."/>
            <person name="Hanschen E.R."/>
            <person name="Ferris P.J."/>
            <person name="Michod R.E."/>
            <person name="Olson B.J.S.C."/>
            <person name="Nozaki H."/>
            <person name="Durand P.M."/>
        </authorList>
    </citation>
    <scope>NUCLEOTIDE SEQUENCE [LARGE SCALE GENOMIC DNA]</scope>
    <source>
        <strain evidence="5 7">NIES-571</strain>
    </source>
</reference>
<dbReference type="EMBL" id="PGGS01000622">
    <property type="protein sequence ID" value="PNH02612.1"/>
    <property type="molecule type" value="Genomic_DNA"/>
</dbReference>
<evidence type="ECO:0000313" key="6">
    <source>
        <dbReference type="EMBL" id="PNH07046.1"/>
    </source>
</evidence>
<feature type="compositionally biased region" description="Basic residues" evidence="3">
    <location>
        <begin position="1"/>
        <end position="17"/>
    </location>
</feature>
<evidence type="ECO:0000256" key="1">
    <source>
        <dbReference type="ARBA" id="ARBA00004474"/>
    </source>
</evidence>
<comment type="subcellular location">
    <subcellularLocation>
        <location evidence="1">Plastid</location>
    </subcellularLocation>
</comment>
<gene>
    <name evidence="6" type="ORF">TSOC_006548</name>
    <name evidence="5" type="ORF">TSOC_011398</name>
</gene>
<evidence type="ECO:0000256" key="3">
    <source>
        <dbReference type="SAM" id="MobiDB-lite"/>
    </source>
</evidence>
<dbReference type="Pfam" id="PF04755">
    <property type="entry name" value="PAP_fibrillin"/>
    <property type="match status" value="1"/>
</dbReference>
<evidence type="ECO:0000313" key="7">
    <source>
        <dbReference type="Proteomes" id="UP000236333"/>
    </source>
</evidence>
<evidence type="ECO:0000313" key="5">
    <source>
        <dbReference type="EMBL" id="PNH02612.1"/>
    </source>
</evidence>
<protein>
    <recommendedName>
        <fullName evidence="4">Plastid lipid-associated protein/fibrillin conserved domain-containing protein</fullName>
    </recommendedName>
</protein>
<feature type="region of interest" description="Disordered" evidence="3">
    <location>
        <begin position="1"/>
        <end position="24"/>
    </location>
</feature>
<name>A0A2J7ZQR4_9CHLO</name>
<dbReference type="GO" id="GO:0009536">
    <property type="term" value="C:plastid"/>
    <property type="evidence" value="ECO:0007669"/>
    <property type="project" value="UniProtKB-SubCell"/>
</dbReference>
<dbReference type="Proteomes" id="UP000236333">
    <property type="component" value="Unassembled WGS sequence"/>
</dbReference>
<proteinExistence type="predicted"/>
<dbReference type="AlphaFoldDB" id="A0A2J7ZQR4"/>
<keyword evidence="2" id="KW-0934">Plastid</keyword>
<evidence type="ECO:0000256" key="2">
    <source>
        <dbReference type="ARBA" id="ARBA00022640"/>
    </source>
</evidence>
<feature type="domain" description="Plastid lipid-associated protein/fibrillin conserved" evidence="4">
    <location>
        <begin position="42"/>
        <end position="100"/>
    </location>
</feature>